<sequence>MGQSSSSESVIPETVENIQEEIVRHARIFSEIAALTYEDFQSCLGKLNTLSRQCTDSNGKQLVFAVKKGTDSTLLWKGTVRIACVKLDPVTKKVETYRLLNLSEFLKVFKTLQCQLTAAQQSSQQSETEGATALDKKLLTATMLLEEVDNVTVCPGERLTECCICLERKPDVMLPCAHSYCMPCIEQWNVNNKTCPICRETLDSTDDTWVISEVPGAHEISEEIFCSLMDLAATTST</sequence>
<dbReference type="CDD" id="cd16545">
    <property type="entry name" value="RING-HC_RNF141"/>
    <property type="match status" value="1"/>
</dbReference>
<keyword evidence="8" id="KW-1185">Reference proteome</keyword>
<dbReference type="InterPro" id="IPR017907">
    <property type="entry name" value="Znf_RING_CS"/>
</dbReference>
<dbReference type="PANTHER" id="PTHR12109">
    <property type="entry name" value="RING FINGER PROTEIN 141-RELATED"/>
    <property type="match status" value="1"/>
</dbReference>
<dbReference type="PANTHER" id="PTHR12109:SF3">
    <property type="entry name" value="RING FINGER PROTEIN 141"/>
    <property type="match status" value="1"/>
</dbReference>
<organism evidence="7 8">
    <name type="scientific">Diploptera punctata</name>
    <name type="common">Pacific beetle cockroach</name>
    <dbReference type="NCBI Taxonomy" id="6984"/>
    <lineage>
        <taxon>Eukaryota</taxon>
        <taxon>Metazoa</taxon>
        <taxon>Ecdysozoa</taxon>
        <taxon>Arthropoda</taxon>
        <taxon>Hexapoda</taxon>
        <taxon>Insecta</taxon>
        <taxon>Pterygota</taxon>
        <taxon>Neoptera</taxon>
        <taxon>Polyneoptera</taxon>
        <taxon>Dictyoptera</taxon>
        <taxon>Blattodea</taxon>
        <taxon>Blaberoidea</taxon>
        <taxon>Blaberidae</taxon>
        <taxon>Diplopterinae</taxon>
        <taxon>Diploptera</taxon>
    </lineage>
</organism>
<dbReference type="PROSITE" id="PS00518">
    <property type="entry name" value="ZF_RING_1"/>
    <property type="match status" value="1"/>
</dbReference>
<gene>
    <name evidence="7" type="ORF">L9F63_002978</name>
</gene>
<evidence type="ECO:0000256" key="3">
    <source>
        <dbReference type="ARBA" id="ARBA00022771"/>
    </source>
</evidence>
<accession>A0AAD7ZQW9</accession>
<dbReference type="InterPro" id="IPR013083">
    <property type="entry name" value="Znf_RING/FYVE/PHD"/>
</dbReference>
<reference evidence="7" key="1">
    <citation type="journal article" date="2023" name="IScience">
        <title>Live-bearing cockroach genome reveals convergent evolutionary mechanisms linked to viviparity in insects and beyond.</title>
        <authorList>
            <person name="Fouks B."/>
            <person name="Harrison M.C."/>
            <person name="Mikhailova A.A."/>
            <person name="Marchal E."/>
            <person name="English S."/>
            <person name="Carruthers M."/>
            <person name="Jennings E.C."/>
            <person name="Chiamaka E.L."/>
            <person name="Frigard R.A."/>
            <person name="Pippel M."/>
            <person name="Attardo G.M."/>
            <person name="Benoit J.B."/>
            <person name="Bornberg-Bauer E."/>
            <person name="Tobe S.S."/>
        </authorList>
    </citation>
    <scope>NUCLEOTIDE SEQUENCE</scope>
    <source>
        <strain evidence="7">Stay&amp;Tobe</strain>
    </source>
</reference>
<dbReference type="Proteomes" id="UP001233999">
    <property type="component" value="Unassembled WGS sequence"/>
</dbReference>
<dbReference type="GO" id="GO:0008270">
    <property type="term" value="F:zinc ion binding"/>
    <property type="evidence" value="ECO:0007669"/>
    <property type="project" value="UniProtKB-KW"/>
</dbReference>
<dbReference type="Gene3D" id="3.30.40.10">
    <property type="entry name" value="Zinc/RING finger domain, C3HC4 (zinc finger)"/>
    <property type="match status" value="1"/>
</dbReference>
<evidence type="ECO:0000256" key="1">
    <source>
        <dbReference type="ARBA" id="ARBA00022017"/>
    </source>
</evidence>
<comment type="caution">
    <text evidence="7">The sequence shown here is derived from an EMBL/GenBank/DDBJ whole genome shotgun (WGS) entry which is preliminary data.</text>
</comment>
<dbReference type="SMART" id="SM00184">
    <property type="entry name" value="RING"/>
    <property type="match status" value="1"/>
</dbReference>
<evidence type="ECO:0000256" key="2">
    <source>
        <dbReference type="ARBA" id="ARBA00022723"/>
    </source>
</evidence>
<protein>
    <recommendedName>
        <fullName evidence="1">RING finger protein 141</fullName>
    </recommendedName>
</protein>
<keyword evidence="3 5" id="KW-0863">Zinc-finger</keyword>
<dbReference type="AlphaFoldDB" id="A0AAD7ZQW9"/>
<dbReference type="GO" id="GO:0051865">
    <property type="term" value="P:protein autoubiquitination"/>
    <property type="evidence" value="ECO:0007669"/>
    <property type="project" value="TreeGrafter"/>
</dbReference>
<evidence type="ECO:0000256" key="4">
    <source>
        <dbReference type="ARBA" id="ARBA00022833"/>
    </source>
</evidence>
<dbReference type="InterPro" id="IPR047126">
    <property type="entry name" value="RNF141-like"/>
</dbReference>
<evidence type="ECO:0000256" key="5">
    <source>
        <dbReference type="PROSITE-ProRule" id="PRU00175"/>
    </source>
</evidence>
<reference evidence="7" key="2">
    <citation type="submission" date="2023-05" db="EMBL/GenBank/DDBJ databases">
        <authorList>
            <person name="Fouks B."/>
        </authorList>
    </citation>
    <scope>NUCLEOTIDE SEQUENCE</scope>
    <source>
        <strain evidence="7">Stay&amp;Tobe</strain>
        <tissue evidence="7">Testes</tissue>
    </source>
</reference>
<dbReference type="GO" id="GO:0004842">
    <property type="term" value="F:ubiquitin-protein transferase activity"/>
    <property type="evidence" value="ECO:0007669"/>
    <property type="project" value="TreeGrafter"/>
</dbReference>
<dbReference type="SUPFAM" id="SSF57850">
    <property type="entry name" value="RING/U-box"/>
    <property type="match status" value="1"/>
</dbReference>
<dbReference type="Pfam" id="PF13920">
    <property type="entry name" value="zf-C3HC4_3"/>
    <property type="match status" value="1"/>
</dbReference>
<evidence type="ECO:0000313" key="7">
    <source>
        <dbReference type="EMBL" id="KAJ9585215.1"/>
    </source>
</evidence>
<dbReference type="EMBL" id="JASPKZ010007290">
    <property type="protein sequence ID" value="KAJ9585215.1"/>
    <property type="molecule type" value="Genomic_DNA"/>
</dbReference>
<proteinExistence type="predicted"/>
<keyword evidence="4" id="KW-0862">Zinc</keyword>
<feature type="domain" description="RING-type" evidence="6">
    <location>
        <begin position="162"/>
        <end position="199"/>
    </location>
</feature>
<keyword evidence="2" id="KW-0479">Metal-binding</keyword>
<dbReference type="InterPro" id="IPR043400">
    <property type="entry name" value="RING-HC_RNF141"/>
</dbReference>
<dbReference type="PROSITE" id="PS50089">
    <property type="entry name" value="ZF_RING_2"/>
    <property type="match status" value="1"/>
</dbReference>
<dbReference type="InterPro" id="IPR001841">
    <property type="entry name" value="Znf_RING"/>
</dbReference>
<evidence type="ECO:0000259" key="6">
    <source>
        <dbReference type="PROSITE" id="PS50089"/>
    </source>
</evidence>
<name>A0AAD7ZQW9_DIPPU</name>
<evidence type="ECO:0000313" key="8">
    <source>
        <dbReference type="Proteomes" id="UP001233999"/>
    </source>
</evidence>